<feature type="binding site" evidence="12">
    <location>
        <begin position="12"/>
        <end position="17"/>
    </location>
    <ligand>
        <name>ATP</name>
        <dbReference type="ChEBI" id="CHEBI:30616"/>
    </ligand>
</feature>
<evidence type="ECO:0000256" key="9">
    <source>
        <dbReference type="ARBA" id="ARBA00022842"/>
    </source>
</evidence>
<keyword evidence="5 12" id="KW-0479">Metal-binding</keyword>
<dbReference type="Proteomes" id="UP000038647">
    <property type="component" value="Unassembled WGS sequence"/>
</dbReference>
<dbReference type="InterPro" id="IPR023000">
    <property type="entry name" value="Shikimate_kinase_CS"/>
</dbReference>
<dbReference type="GO" id="GO:0004765">
    <property type="term" value="F:shikimate kinase activity"/>
    <property type="evidence" value="ECO:0007669"/>
    <property type="project" value="UniProtKB-UniRule"/>
</dbReference>
<evidence type="ECO:0000313" key="14">
    <source>
        <dbReference type="EMBL" id="CNL52701.1"/>
    </source>
</evidence>
<evidence type="ECO:0000256" key="2">
    <source>
        <dbReference type="ARBA" id="ARBA00022490"/>
    </source>
</evidence>
<dbReference type="Gene3D" id="3.40.50.300">
    <property type="entry name" value="P-loop containing nucleotide triphosphate hydrolases"/>
    <property type="match status" value="1"/>
</dbReference>
<sequence>MTQTIFMVGARGAGKTTIGKALAQALGYRFIDTDSFMQQSLQMTVADVVAREGWDGFRLRESMALQTVTAPKTVVATGGGAVLARENRTFMRNHGLVLYLRASANVLVERLTEEPEDAQRPSLTGKPIVDEIRDVLASREALYQEAAHHVLDATLPPKHVIELILQVLANETVK</sequence>
<comment type="function">
    <text evidence="12">Catalyzes the specific phosphorylation of the 3-hydroxyl group of shikimic acid using ATP as a cosubstrate.</text>
</comment>
<comment type="caution">
    <text evidence="12">Lacks conserved residue(s) required for the propagation of feature annotation.</text>
</comment>
<comment type="catalytic activity">
    <reaction evidence="11 12">
        <text>shikimate + ATP = 3-phosphoshikimate + ADP + H(+)</text>
        <dbReference type="Rhea" id="RHEA:13121"/>
        <dbReference type="ChEBI" id="CHEBI:15378"/>
        <dbReference type="ChEBI" id="CHEBI:30616"/>
        <dbReference type="ChEBI" id="CHEBI:36208"/>
        <dbReference type="ChEBI" id="CHEBI:145989"/>
        <dbReference type="ChEBI" id="CHEBI:456216"/>
        <dbReference type="EC" id="2.7.1.71"/>
    </reaction>
</comment>
<evidence type="ECO:0000313" key="15">
    <source>
        <dbReference type="Proteomes" id="UP000038647"/>
    </source>
</evidence>
<feature type="region of interest" description="LID domain" evidence="12">
    <location>
        <begin position="112"/>
        <end position="126"/>
    </location>
</feature>
<feature type="binding site" evidence="12">
    <location>
        <position position="34"/>
    </location>
    <ligand>
        <name>substrate</name>
    </ligand>
</feature>
<dbReference type="InterPro" id="IPR000623">
    <property type="entry name" value="Shikimate_kinase/TSH1"/>
</dbReference>
<dbReference type="GO" id="GO:0000287">
    <property type="term" value="F:magnesium ion binding"/>
    <property type="evidence" value="ECO:0007669"/>
    <property type="project" value="UniProtKB-UniRule"/>
</dbReference>
<dbReference type="Proteomes" id="UP000041595">
    <property type="component" value="Unassembled WGS sequence"/>
</dbReference>
<reference evidence="13 16" key="2">
    <citation type="submission" date="2015-03" db="EMBL/GenBank/DDBJ databases">
        <authorList>
            <person name="Murphy D."/>
        </authorList>
    </citation>
    <scope>NUCLEOTIDE SEQUENCE [LARGE SCALE GENOMIC DNA]</scope>
    <source>
        <strain evidence="13 16">IP06005</strain>
    </source>
</reference>
<organism evidence="13 16">
    <name type="scientific">Yersinia aldovae</name>
    <dbReference type="NCBI Taxonomy" id="29483"/>
    <lineage>
        <taxon>Bacteria</taxon>
        <taxon>Pseudomonadati</taxon>
        <taxon>Pseudomonadota</taxon>
        <taxon>Gammaproteobacteria</taxon>
        <taxon>Enterobacterales</taxon>
        <taxon>Yersiniaceae</taxon>
        <taxon>Yersinia</taxon>
    </lineage>
</organism>
<reference evidence="14 15" key="1">
    <citation type="submission" date="2015-03" db="EMBL/GenBank/DDBJ databases">
        <authorList>
            <consortium name="Pathogen Informatics"/>
            <person name="Murphy D."/>
        </authorList>
    </citation>
    <scope>NUCLEOTIDE SEQUENCE [LARGE SCALE GENOMIC DNA]</scope>
    <source>
        <strain evidence="14 15">IP08791</strain>
    </source>
</reference>
<dbReference type="GO" id="GO:0009423">
    <property type="term" value="P:chorismate biosynthetic process"/>
    <property type="evidence" value="ECO:0007669"/>
    <property type="project" value="UniProtKB-UniRule"/>
</dbReference>
<protein>
    <recommendedName>
        <fullName evidence="12">Shikimate kinase 2</fullName>
        <shortName evidence="12">SK 2</shortName>
        <ecNumber evidence="12">2.7.1.71</ecNumber>
    </recommendedName>
</protein>
<dbReference type="GO" id="GO:0009073">
    <property type="term" value="P:aromatic amino acid family biosynthetic process"/>
    <property type="evidence" value="ECO:0007669"/>
    <property type="project" value="UniProtKB-KW"/>
</dbReference>
<evidence type="ECO:0000256" key="7">
    <source>
        <dbReference type="ARBA" id="ARBA00022777"/>
    </source>
</evidence>
<evidence type="ECO:0000256" key="11">
    <source>
        <dbReference type="ARBA" id="ARBA00048567"/>
    </source>
</evidence>
<dbReference type="EC" id="2.7.1.71" evidence="12"/>
<dbReference type="EMBL" id="CQEJ01000017">
    <property type="protein sequence ID" value="CNL40669.1"/>
    <property type="molecule type" value="Genomic_DNA"/>
</dbReference>
<evidence type="ECO:0000256" key="3">
    <source>
        <dbReference type="ARBA" id="ARBA00022605"/>
    </source>
</evidence>
<keyword evidence="7 12" id="KW-0418">Kinase</keyword>
<keyword evidence="10 12" id="KW-0057">Aromatic amino acid biosynthesis</keyword>
<evidence type="ECO:0000256" key="10">
    <source>
        <dbReference type="ARBA" id="ARBA00023141"/>
    </source>
</evidence>
<dbReference type="GO" id="GO:0005829">
    <property type="term" value="C:cytosol"/>
    <property type="evidence" value="ECO:0007669"/>
    <property type="project" value="TreeGrafter"/>
</dbReference>
<keyword evidence="15" id="KW-1185">Reference proteome</keyword>
<dbReference type="PANTHER" id="PTHR21087:SF21">
    <property type="entry name" value="SHIKIMATE KINASE 2"/>
    <property type="match status" value="1"/>
</dbReference>
<dbReference type="eggNOG" id="COG0703">
    <property type="taxonomic scope" value="Bacteria"/>
</dbReference>
<feature type="binding site" evidence="12">
    <location>
        <position position="79"/>
    </location>
    <ligand>
        <name>substrate</name>
    </ligand>
</feature>
<comment type="domain">
    <text evidence="12">The LID domain closes over the active site upon ATP binding.</text>
</comment>
<dbReference type="PRINTS" id="PR01100">
    <property type="entry name" value="SHIKIMTKNASE"/>
</dbReference>
<dbReference type="CDD" id="cd00464">
    <property type="entry name" value="SK"/>
    <property type="match status" value="1"/>
</dbReference>
<proteinExistence type="inferred from homology"/>
<keyword evidence="3 12" id="KW-0028">Amino-acid biosynthesis</keyword>
<dbReference type="UniPathway" id="UPA00053">
    <property type="reaction ID" value="UER00088"/>
</dbReference>
<dbReference type="InterPro" id="IPR027417">
    <property type="entry name" value="P-loop_NTPase"/>
</dbReference>
<dbReference type="PANTHER" id="PTHR21087">
    <property type="entry name" value="SHIKIMATE KINASE"/>
    <property type="match status" value="1"/>
</dbReference>
<dbReference type="HAMAP" id="MF_00109">
    <property type="entry name" value="Shikimate_kinase"/>
    <property type="match status" value="1"/>
</dbReference>
<evidence type="ECO:0000256" key="4">
    <source>
        <dbReference type="ARBA" id="ARBA00022679"/>
    </source>
</evidence>
<dbReference type="GO" id="GO:0008652">
    <property type="term" value="P:amino acid biosynthetic process"/>
    <property type="evidence" value="ECO:0007669"/>
    <property type="project" value="UniProtKB-KW"/>
</dbReference>
<keyword evidence="9 12" id="KW-0460">Magnesium</keyword>
<comment type="similarity">
    <text evidence="12">Belongs to the shikimate kinase family. AroL subfamily.</text>
</comment>
<dbReference type="InterPro" id="IPR027544">
    <property type="entry name" value="Shikimate_kinase_2"/>
</dbReference>
<name>A0A0T9UGW1_YERAL</name>
<dbReference type="InterPro" id="IPR031322">
    <property type="entry name" value="Shikimate/glucono_kinase"/>
</dbReference>
<dbReference type="OrthoDB" id="9800332at2"/>
<comment type="cofactor">
    <cofactor evidence="12">
        <name>Mg(2+)</name>
        <dbReference type="ChEBI" id="CHEBI:18420"/>
    </cofactor>
    <text evidence="12">Binds 1 Mg(2+) ion per subunit.</text>
</comment>
<dbReference type="RefSeq" id="WP_042840228.1">
    <property type="nucleotide sequence ID" value="NZ_CABHPY010000123.1"/>
</dbReference>
<dbReference type="HAMAP" id="MF_01269">
    <property type="entry name" value="Shikimate_kinase_2"/>
    <property type="match status" value="1"/>
</dbReference>
<dbReference type="Pfam" id="PF01202">
    <property type="entry name" value="SKI"/>
    <property type="match status" value="1"/>
</dbReference>
<evidence type="ECO:0000256" key="12">
    <source>
        <dbReference type="HAMAP-Rule" id="MF_01269"/>
    </source>
</evidence>
<comment type="pathway">
    <text evidence="1 12">Metabolic intermediate biosynthesis; chorismate biosynthesis; chorismate from D-erythrose 4-phosphate and phosphoenolpyruvate: step 5/7.</text>
</comment>
<comment type="subcellular location">
    <subcellularLocation>
        <location evidence="12">Cytoplasm</location>
    </subcellularLocation>
</comment>
<feature type="binding site" evidence="12">
    <location>
        <position position="139"/>
    </location>
    <ligand>
        <name>substrate</name>
    </ligand>
</feature>
<dbReference type="NCBIfam" id="NF002988">
    <property type="entry name" value="PRK03731.1"/>
    <property type="match status" value="1"/>
</dbReference>
<keyword evidence="4 12" id="KW-0808">Transferase</keyword>
<evidence type="ECO:0000256" key="8">
    <source>
        <dbReference type="ARBA" id="ARBA00022840"/>
    </source>
</evidence>
<dbReference type="STRING" id="1453495.AT01_1503"/>
<comment type="subunit">
    <text evidence="12">Monomer.</text>
</comment>
<keyword evidence="2 12" id="KW-0963">Cytoplasm</keyword>
<keyword evidence="8 12" id="KW-0067">ATP-binding</keyword>
<evidence type="ECO:0000256" key="6">
    <source>
        <dbReference type="ARBA" id="ARBA00022741"/>
    </source>
</evidence>
<dbReference type="AlphaFoldDB" id="A0A0T9UGW1"/>
<evidence type="ECO:0000256" key="5">
    <source>
        <dbReference type="ARBA" id="ARBA00022723"/>
    </source>
</evidence>
<evidence type="ECO:0000313" key="13">
    <source>
        <dbReference type="EMBL" id="CNL40669.1"/>
    </source>
</evidence>
<keyword evidence="6 12" id="KW-0547">Nucleotide-binding</keyword>
<dbReference type="GO" id="GO:0005524">
    <property type="term" value="F:ATP binding"/>
    <property type="evidence" value="ECO:0007669"/>
    <property type="project" value="UniProtKB-UniRule"/>
</dbReference>
<dbReference type="PROSITE" id="PS01128">
    <property type="entry name" value="SHIKIMATE_KINASE"/>
    <property type="match status" value="1"/>
</dbReference>
<evidence type="ECO:0000313" key="16">
    <source>
        <dbReference type="Proteomes" id="UP000041595"/>
    </source>
</evidence>
<evidence type="ECO:0000256" key="1">
    <source>
        <dbReference type="ARBA" id="ARBA00004842"/>
    </source>
</evidence>
<dbReference type="SUPFAM" id="SSF52540">
    <property type="entry name" value="P-loop containing nucleoside triphosphate hydrolases"/>
    <property type="match status" value="1"/>
</dbReference>
<accession>A0A0T9UGW1</accession>
<feature type="binding site" evidence="12">
    <location>
        <position position="16"/>
    </location>
    <ligand>
        <name>Mg(2+)</name>
        <dbReference type="ChEBI" id="CHEBI:18420"/>
    </ligand>
</feature>
<feature type="binding site" evidence="12">
    <location>
        <position position="58"/>
    </location>
    <ligand>
        <name>substrate</name>
    </ligand>
</feature>
<feature type="binding site" evidence="12">
    <location>
        <position position="120"/>
    </location>
    <ligand>
        <name>ATP</name>
        <dbReference type="ChEBI" id="CHEBI:30616"/>
    </ligand>
</feature>
<gene>
    <name evidence="12 13" type="primary">aroL</name>
    <name evidence="13" type="ORF">ERS137965_02963</name>
    <name evidence="14" type="ORF">ERS137966_03491</name>
</gene>
<dbReference type="EMBL" id="CQEH01000019">
    <property type="protein sequence ID" value="CNL52701.1"/>
    <property type="molecule type" value="Genomic_DNA"/>
</dbReference>
<feature type="binding site" evidence="12">
    <location>
        <position position="32"/>
    </location>
    <ligand>
        <name>Mg(2+)</name>
        <dbReference type="ChEBI" id="CHEBI:18420"/>
    </ligand>
</feature>